<keyword evidence="6 12" id="KW-0472">Membrane</keyword>
<keyword evidence="11" id="KW-0413">Isomerase</keyword>
<dbReference type="GO" id="GO:0003755">
    <property type="term" value="F:peptidyl-prolyl cis-trans isomerase activity"/>
    <property type="evidence" value="ECO:0007669"/>
    <property type="project" value="UniProtKB-KW"/>
</dbReference>
<name>A0AA49J0M9_9PROT</name>
<evidence type="ECO:0000256" key="7">
    <source>
        <dbReference type="ARBA" id="ARBA00023186"/>
    </source>
</evidence>
<evidence type="ECO:0000313" key="14">
    <source>
        <dbReference type="EMBL" id="WIM06361.1"/>
    </source>
</evidence>
<dbReference type="InterPro" id="IPR000297">
    <property type="entry name" value="PPIase_PpiC"/>
</dbReference>
<keyword evidence="5 12" id="KW-1133">Transmembrane helix</keyword>
<evidence type="ECO:0000256" key="1">
    <source>
        <dbReference type="ARBA" id="ARBA00004382"/>
    </source>
</evidence>
<dbReference type="PANTHER" id="PTHR47529:SF1">
    <property type="entry name" value="PERIPLASMIC CHAPERONE PPID"/>
    <property type="match status" value="1"/>
</dbReference>
<dbReference type="InterPro" id="IPR052029">
    <property type="entry name" value="PpiD_chaperone"/>
</dbReference>
<proteinExistence type="inferred from homology"/>
<evidence type="ECO:0000256" key="2">
    <source>
        <dbReference type="ARBA" id="ARBA00022475"/>
    </source>
</evidence>
<dbReference type="PROSITE" id="PS50198">
    <property type="entry name" value="PPIC_PPIASE_2"/>
    <property type="match status" value="1"/>
</dbReference>
<gene>
    <name evidence="14" type="ORF">OHM77_03475</name>
</gene>
<sequence>MFDAIRNNKRIIQIILALIILPFAFWGVDSYVRNTGDGADVARVGGSKIGIGEFQRALREQQERLRPALGDRADPAMLDNPELRRAVLDSLIHQRLLALHANKSRLTVGDGQLVQFIASVPSLQEDGKFSTQRYKALVAAQGMSEQMFEARVRQDLAMQQAMVAVGDAAMAGQAAAERWLGAQLEEREISEAVLRPEPYADRVKVTDETIKAFYEANKKQFETPERLRAEYLVLDRQKLLEQAVVSDEEVKAWYRANADRYRQAEERRASHILIRADRNAAEAEIKAAQAKAASILAEVRKAPGDFAKLAKQHSRDPGSAEKGGDLDWIGRGMMVKPFEDATFALKEGQISDVVRSDFGFHIIRLTGVRPERSRPLEEVRGEIAAELKQQWAARKHAEIAEGFSNTVYEQADSLGPAAEKYKLAIQQSDWIAKGAAVAEPFADAKLMAALFSDDSVKSKRNTEAVEVAPNVLVSARVLEHKPAALQPLEVVSAAIEKMLVRQEAAKLAARDGEEKLARLGKGENVGLAWGAARTVSRSFASNLPPEAVRAIFKADAAKLPSYAGVPVPGGYALYRISQIKPHAVDGEEPPRARSVRKQYARTVAEEEFAAWLAVLRERYPVEINQAVLEAKDR</sequence>
<dbReference type="SUPFAM" id="SSF109998">
    <property type="entry name" value="Triger factor/SurA peptide-binding domain-like"/>
    <property type="match status" value="1"/>
</dbReference>
<dbReference type="Gene3D" id="3.10.50.40">
    <property type="match status" value="1"/>
</dbReference>
<feature type="transmembrane region" description="Helical" evidence="12">
    <location>
        <begin position="12"/>
        <end position="28"/>
    </location>
</feature>
<evidence type="ECO:0000256" key="4">
    <source>
        <dbReference type="ARBA" id="ARBA00022692"/>
    </source>
</evidence>
<evidence type="ECO:0000256" key="9">
    <source>
        <dbReference type="ARBA" id="ARBA00040743"/>
    </source>
</evidence>
<dbReference type="EMBL" id="CP107246">
    <property type="protein sequence ID" value="WIM06361.1"/>
    <property type="molecule type" value="Genomic_DNA"/>
</dbReference>
<dbReference type="Proteomes" id="UP001234916">
    <property type="component" value="Chromosome"/>
</dbReference>
<evidence type="ECO:0000256" key="11">
    <source>
        <dbReference type="PROSITE-ProRule" id="PRU00278"/>
    </source>
</evidence>
<keyword evidence="11" id="KW-0697">Rotamase</keyword>
<dbReference type="InterPro" id="IPR046357">
    <property type="entry name" value="PPIase_dom_sf"/>
</dbReference>
<reference evidence="14" key="1">
    <citation type="journal article" date="2023" name="Nat. Microbiol.">
        <title>Enrichment and characterization of a nitric oxide-reducing microbial community in a continuous bioreactor.</title>
        <authorList>
            <person name="Garrido-Amador P."/>
            <person name="Stortenbeker N."/>
            <person name="Wessels H.J.C.T."/>
            <person name="Speth D.R."/>
            <person name="Garcia-Heredia I."/>
            <person name="Kartal B."/>
        </authorList>
    </citation>
    <scope>NUCLEOTIDE SEQUENCE</scope>
    <source>
        <strain evidence="14">MAG1</strain>
    </source>
</reference>
<evidence type="ECO:0000256" key="6">
    <source>
        <dbReference type="ARBA" id="ARBA00023136"/>
    </source>
</evidence>
<evidence type="ECO:0000256" key="12">
    <source>
        <dbReference type="SAM" id="Phobius"/>
    </source>
</evidence>
<organism evidence="14">
    <name type="scientific">Candidatus Nitricoxidivorans perseverans</name>
    <dbReference type="NCBI Taxonomy" id="2975601"/>
    <lineage>
        <taxon>Bacteria</taxon>
        <taxon>Pseudomonadati</taxon>
        <taxon>Pseudomonadota</taxon>
        <taxon>Betaproteobacteria</taxon>
        <taxon>Nitrosomonadales</taxon>
        <taxon>Sterolibacteriaceae</taxon>
        <taxon>Candidatus Nitricoxidivorans</taxon>
    </lineage>
</organism>
<keyword evidence="4 12" id="KW-0812">Transmembrane</keyword>
<evidence type="ECO:0000259" key="13">
    <source>
        <dbReference type="PROSITE" id="PS50198"/>
    </source>
</evidence>
<protein>
    <recommendedName>
        <fullName evidence="9">Periplasmic chaperone PpiD</fullName>
    </recommendedName>
    <alternativeName>
        <fullName evidence="10">Periplasmic folding chaperone</fullName>
    </alternativeName>
</protein>
<feature type="domain" description="PpiC" evidence="13">
    <location>
        <begin position="264"/>
        <end position="367"/>
    </location>
</feature>
<evidence type="ECO:0000256" key="8">
    <source>
        <dbReference type="ARBA" id="ARBA00038408"/>
    </source>
</evidence>
<keyword evidence="7" id="KW-0143">Chaperone</keyword>
<dbReference type="Pfam" id="PF13616">
    <property type="entry name" value="Rotamase_3"/>
    <property type="match status" value="1"/>
</dbReference>
<comment type="subcellular location">
    <subcellularLocation>
        <location evidence="1">Cell inner membrane</location>
        <topology evidence="1">Single-pass type II membrane protein</topology>
        <orientation evidence="1">Periplasmic side</orientation>
    </subcellularLocation>
</comment>
<dbReference type="KEGG" id="npv:OHM77_03475"/>
<keyword evidence="2" id="KW-1003">Cell membrane</keyword>
<evidence type="ECO:0000256" key="3">
    <source>
        <dbReference type="ARBA" id="ARBA00022519"/>
    </source>
</evidence>
<dbReference type="SUPFAM" id="SSF54534">
    <property type="entry name" value="FKBP-like"/>
    <property type="match status" value="1"/>
</dbReference>
<dbReference type="AlphaFoldDB" id="A0AA49J0M9"/>
<dbReference type="Gene3D" id="1.10.4030.10">
    <property type="entry name" value="Porin chaperone SurA, peptide-binding domain"/>
    <property type="match status" value="1"/>
</dbReference>
<dbReference type="Gene3D" id="6.10.140.970">
    <property type="match status" value="1"/>
</dbReference>
<evidence type="ECO:0000256" key="5">
    <source>
        <dbReference type="ARBA" id="ARBA00022989"/>
    </source>
</evidence>
<evidence type="ECO:0000256" key="10">
    <source>
        <dbReference type="ARBA" id="ARBA00042775"/>
    </source>
</evidence>
<accession>A0AA49J0M9</accession>
<keyword evidence="3" id="KW-0997">Cell inner membrane</keyword>
<dbReference type="PANTHER" id="PTHR47529">
    <property type="entry name" value="PEPTIDYL-PROLYL CIS-TRANS ISOMERASE D"/>
    <property type="match status" value="1"/>
</dbReference>
<comment type="similarity">
    <text evidence="8">Belongs to the PpiD chaperone family.</text>
</comment>
<dbReference type="GO" id="GO:0005886">
    <property type="term" value="C:plasma membrane"/>
    <property type="evidence" value="ECO:0007669"/>
    <property type="project" value="UniProtKB-SubCell"/>
</dbReference>
<dbReference type="Pfam" id="PF13624">
    <property type="entry name" value="SurA_N_3"/>
    <property type="match status" value="1"/>
</dbReference>
<dbReference type="InterPro" id="IPR027304">
    <property type="entry name" value="Trigger_fact/SurA_dom_sf"/>
</dbReference>